<proteinExistence type="predicted"/>
<keyword evidence="2" id="KW-1185">Reference proteome</keyword>
<comment type="caution">
    <text evidence="1">The sequence shown here is derived from an EMBL/GenBank/DDBJ whole genome shotgun (WGS) entry which is preliminary data.</text>
</comment>
<evidence type="ECO:0000313" key="1">
    <source>
        <dbReference type="EMBL" id="MFB9212901.1"/>
    </source>
</evidence>
<accession>A0ABV5J7U4</accession>
<protein>
    <submittedName>
        <fullName evidence="1">Uncharacterized protein</fullName>
    </submittedName>
</protein>
<dbReference type="RefSeq" id="WP_290248068.1">
    <property type="nucleotide sequence ID" value="NZ_JAUFQT010000001.1"/>
</dbReference>
<gene>
    <name evidence="1" type="ORF">ACFFUR_13885</name>
</gene>
<name>A0ABV5J7U4_9BACT</name>
<evidence type="ECO:0000313" key="2">
    <source>
        <dbReference type="Proteomes" id="UP001589654"/>
    </source>
</evidence>
<dbReference type="Proteomes" id="UP001589654">
    <property type="component" value="Unassembled WGS sequence"/>
</dbReference>
<dbReference type="EMBL" id="JBHMEW010000064">
    <property type="protein sequence ID" value="MFB9212901.1"/>
    <property type="molecule type" value="Genomic_DNA"/>
</dbReference>
<sequence>MRFKTRSFYQRILAELELLDIPDDIDPCSGHIDPSLGEVWFNNQMA</sequence>
<organism evidence="1 2">
    <name type="scientific">Echinicola jeungdonensis</name>
    <dbReference type="NCBI Taxonomy" id="709343"/>
    <lineage>
        <taxon>Bacteria</taxon>
        <taxon>Pseudomonadati</taxon>
        <taxon>Bacteroidota</taxon>
        <taxon>Cytophagia</taxon>
        <taxon>Cytophagales</taxon>
        <taxon>Cyclobacteriaceae</taxon>
        <taxon>Echinicola</taxon>
    </lineage>
</organism>
<reference evidence="1 2" key="1">
    <citation type="submission" date="2024-09" db="EMBL/GenBank/DDBJ databases">
        <authorList>
            <person name="Sun Q."/>
            <person name="Mori K."/>
        </authorList>
    </citation>
    <scope>NUCLEOTIDE SEQUENCE [LARGE SCALE GENOMIC DNA]</scope>
    <source>
        <strain evidence="1 2">CECT 7682</strain>
    </source>
</reference>